<reference evidence="2" key="1">
    <citation type="submission" date="2021-01" db="EMBL/GenBank/DDBJ databases">
        <title>Fulvivirga kasyanovii gen. nov., sp nov., a novel member of the phylum Bacteroidetes isolated from seawater in a mussel farm.</title>
        <authorList>
            <person name="Zhao L.-H."/>
            <person name="Wang Z.-J."/>
        </authorList>
    </citation>
    <scope>NUCLEOTIDE SEQUENCE</scope>
    <source>
        <strain evidence="2">29W222</strain>
    </source>
</reference>
<feature type="coiled-coil region" evidence="1">
    <location>
        <begin position="5"/>
        <end position="32"/>
    </location>
</feature>
<gene>
    <name evidence="2" type="ORF">JMN32_01840</name>
</gene>
<evidence type="ECO:0000313" key="2">
    <source>
        <dbReference type="EMBL" id="MBL6445031.1"/>
    </source>
</evidence>
<name>A0A937FY21_9BACT</name>
<evidence type="ECO:0000313" key="3">
    <source>
        <dbReference type="Proteomes" id="UP000614216"/>
    </source>
</evidence>
<proteinExistence type="predicted"/>
<dbReference type="Proteomes" id="UP000614216">
    <property type="component" value="Unassembled WGS sequence"/>
</dbReference>
<sequence length="104" mass="12303">MENKNTTWEESVQRYQQLLDALNQLVQDTSRLAGSYEKTNVDFAQLIYENGLYEIMKKADLLKEYERAFEFMHYSLKGQVAQLQQFRNILQHLSIKDPVNMPVN</sequence>
<dbReference type="RefSeq" id="WP_202854577.1">
    <property type="nucleotide sequence ID" value="NZ_JAEUGD010000004.1"/>
</dbReference>
<evidence type="ECO:0000256" key="1">
    <source>
        <dbReference type="SAM" id="Coils"/>
    </source>
</evidence>
<comment type="caution">
    <text evidence="2">The sequence shown here is derived from an EMBL/GenBank/DDBJ whole genome shotgun (WGS) entry which is preliminary data.</text>
</comment>
<protein>
    <submittedName>
        <fullName evidence="2">Uncharacterized protein</fullName>
    </submittedName>
</protein>
<accession>A0A937FY21</accession>
<organism evidence="2 3">
    <name type="scientific">Fulvivirga marina</name>
    <dbReference type="NCBI Taxonomy" id="2494733"/>
    <lineage>
        <taxon>Bacteria</taxon>
        <taxon>Pseudomonadati</taxon>
        <taxon>Bacteroidota</taxon>
        <taxon>Cytophagia</taxon>
        <taxon>Cytophagales</taxon>
        <taxon>Fulvivirgaceae</taxon>
        <taxon>Fulvivirga</taxon>
    </lineage>
</organism>
<dbReference type="AlphaFoldDB" id="A0A937FY21"/>
<dbReference type="EMBL" id="JAEUGD010000004">
    <property type="protein sequence ID" value="MBL6445031.1"/>
    <property type="molecule type" value="Genomic_DNA"/>
</dbReference>
<keyword evidence="1" id="KW-0175">Coiled coil</keyword>
<keyword evidence="3" id="KW-1185">Reference proteome</keyword>